<feature type="transmembrane region" description="Helical" evidence="11">
    <location>
        <begin position="163"/>
        <end position="192"/>
    </location>
</feature>
<keyword evidence="9" id="KW-1015">Disulfide bond</keyword>
<evidence type="ECO:0000256" key="1">
    <source>
        <dbReference type="ARBA" id="ARBA00004141"/>
    </source>
</evidence>
<dbReference type="GO" id="GO:0046872">
    <property type="term" value="F:metal ion binding"/>
    <property type="evidence" value="ECO:0007669"/>
    <property type="project" value="UniProtKB-KW"/>
</dbReference>
<sequence length="656" mass="72942">MESPEFSFDTLFRFSNNIMQESVLFSKLTANFLPTYFMFAAEQRSAWSCFSFLTMKTFGNSAINSEPNGKAASTPGSETPERANWGRPLEFILACLGYAVGLGNVWRFPYLCYRNGGGAFLIPFFLMLLFIGLPIFYLELYIGQYTGIGPLQAFTAISPFFSGLGYCTLVVISIISIYYMIIVAWTLFYTIVSIAGNLNWGYCDNDYNTDACYSGKYDNHCRENNTGAASDLTYYLRKCISIGDICELTGFQPYDGTQCLNGTEPIPWYTNANRILASEEYYNERVLGRGDSTWENWGSIQWHLVGCLALSWLIAFFCVIKGVQSAGKVVYFTALFPYVMLTALMIRGVTLEGAADGVLFYLSPDWNTLLDARVWGDAASQIFYSFGVACGSLVTLASYNKFNNNCHFDAVFVSFANFFTSVYAGFAIFSVLGFQAQLMGVRISDVATEGPGLAFVVYPEALLPDARPSVVVTAFTCTACFLLGIPMCFSGGVYLFQLLEWNTASWAILLIGMAECVAVSWSYGINRAMNDLKSMGMPLNKVLRFYWKAVWTVIVPIVSVGILIFILYDWTTPSYEGYVFPLFADLLGWAVGLSTLVLFPVGVGWALYHGYRGKELFTPTEAWQPANKALIAPRSDSIVTTDSVHQGPYDNMGYIM</sequence>
<evidence type="ECO:0000256" key="10">
    <source>
        <dbReference type="RuleBase" id="RU003732"/>
    </source>
</evidence>
<feature type="transmembrane region" description="Helical" evidence="11">
    <location>
        <begin position="470"/>
        <end position="497"/>
    </location>
</feature>
<organism evidence="12 13">
    <name type="scientific">Spodoptera exigua</name>
    <name type="common">Beet armyworm</name>
    <name type="synonym">Noctua fulgens</name>
    <dbReference type="NCBI Taxonomy" id="7107"/>
    <lineage>
        <taxon>Eukaryota</taxon>
        <taxon>Metazoa</taxon>
        <taxon>Ecdysozoa</taxon>
        <taxon>Arthropoda</taxon>
        <taxon>Hexapoda</taxon>
        <taxon>Insecta</taxon>
        <taxon>Pterygota</taxon>
        <taxon>Neoptera</taxon>
        <taxon>Endopterygota</taxon>
        <taxon>Lepidoptera</taxon>
        <taxon>Glossata</taxon>
        <taxon>Ditrysia</taxon>
        <taxon>Noctuoidea</taxon>
        <taxon>Noctuidae</taxon>
        <taxon>Amphipyrinae</taxon>
        <taxon>Spodoptera</taxon>
    </lineage>
</organism>
<comment type="caution">
    <text evidence="12">The sequence shown here is derived from an EMBL/GenBank/DDBJ whole genome shotgun (WGS) entry which is preliminary data.</text>
</comment>
<dbReference type="InterPro" id="IPR037272">
    <property type="entry name" value="SNS_sf"/>
</dbReference>
<dbReference type="GO" id="GO:0015187">
    <property type="term" value="F:glycine transmembrane transporter activity"/>
    <property type="evidence" value="ECO:0007669"/>
    <property type="project" value="TreeGrafter"/>
</dbReference>
<feature type="binding site" evidence="8">
    <location>
        <position position="100"/>
    </location>
    <ligand>
        <name>Na(+)</name>
        <dbReference type="ChEBI" id="CHEBI:29101"/>
        <label>1</label>
    </ligand>
</feature>
<evidence type="ECO:0000256" key="7">
    <source>
        <dbReference type="ARBA" id="ARBA00023136"/>
    </source>
</evidence>
<evidence type="ECO:0000256" key="4">
    <source>
        <dbReference type="ARBA" id="ARBA00022692"/>
    </source>
</evidence>
<evidence type="ECO:0000313" key="13">
    <source>
        <dbReference type="Proteomes" id="UP000648187"/>
    </source>
</evidence>
<reference evidence="12" key="1">
    <citation type="submission" date="2020-08" db="EMBL/GenBank/DDBJ databases">
        <title>Spodoptera exigua strain:BAW_Kor-Di-RS1 Genome sequencing and assembly.</title>
        <authorList>
            <person name="Kim J."/>
            <person name="Nam H.Y."/>
            <person name="Kwon M."/>
            <person name="Choi J.H."/>
            <person name="Cho S.R."/>
            <person name="Kim G.-H."/>
        </authorList>
    </citation>
    <scope>NUCLEOTIDE SEQUENCE</scope>
    <source>
        <strain evidence="12">BAW_Kor-Di-RS1</strain>
        <tissue evidence="12">Whole-body</tissue>
    </source>
</reference>
<name>A0A835GA11_SPOEX</name>
<dbReference type="Pfam" id="PF00209">
    <property type="entry name" value="SNF"/>
    <property type="match status" value="3"/>
</dbReference>
<feature type="transmembrane region" description="Helical" evidence="11">
    <location>
        <begin position="300"/>
        <end position="323"/>
    </location>
</feature>
<keyword evidence="8" id="KW-0915">Sodium</keyword>
<dbReference type="PRINTS" id="PR00176">
    <property type="entry name" value="NANEUSMPORT"/>
</dbReference>
<keyword evidence="4 10" id="KW-0812">Transmembrane</keyword>
<keyword evidence="8" id="KW-0479">Metal-binding</keyword>
<feature type="transmembrane region" description="Helical" evidence="11">
    <location>
        <begin position="120"/>
        <end position="142"/>
    </location>
</feature>
<evidence type="ECO:0000256" key="6">
    <source>
        <dbReference type="ARBA" id="ARBA00022989"/>
    </source>
</evidence>
<dbReference type="PROSITE" id="PS00610">
    <property type="entry name" value="NA_NEUROTRAN_SYMP_1"/>
    <property type="match status" value="1"/>
</dbReference>
<evidence type="ECO:0000256" key="9">
    <source>
        <dbReference type="PIRSR" id="PIRSR600175-2"/>
    </source>
</evidence>
<feature type="transmembrane region" description="Helical" evidence="11">
    <location>
        <begin position="503"/>
        <end position="524"/>
    </location>
</feature>
<feature type="transmembrane region" description="Helical" evidence="11">
    <location>
        <begin position="335"/>
        <end position="362"/>
    </location>
</feature>
<feature type="binding site" evidence="8">
    <location>
        <position position="104"/>
    </location>
    <ligand>
        <name>Na(+)</name>
        <dbReference type="ChEBI" id="CHEBI:29101"/>
        <label>1</label>
    </ligand>
</feature>
<evidence type="ECO:0000256" key="8">
    <source>
        <dbReference type="PIRSR" id="PIRSR600175-1"/>
    </source>
</evidence>
<feature type="transmembrane region" description="Helical" evidence="11">
    <location>
        <begin position="545"/>
        <end position="566"/>
    </location>
</feature>
<keyword evidence="5 10" id="KW-0769">Symport</keyword>
<feature type="transmembrane region" description="Helical" evidence="11">
    <location>
        <begin position="91"/>
        <end position="108"/>
    </location>
</feature>
<dbReference type="Proteomes" id="UP000648187">
    <property type="component" value="Unassembled WGS sequence"/>
</dbReference>
<dbReference type="InterPro" id="IPR000175">
    <property type="entry name" value="Na/ntran_symport"/>
</dbReference>
<dbReference type="SUPFAM" id="SSF161070">
    <property type="entry name" value="SNF-like"/>
    <property type="match status" value="1"/>
</dbReference>
<dbReference type="EMBL" id="JACKWZ010000285">
    <property type="protein sequence ID" value="KAF9409986.1"/>
    <property type="molecule type" value="Genomic_DNA"/>
</dbReference>
<dbReference type="AlphaFoldDB" id="A0A835GA11"/>
<feature type="binding site" evidence="8">
    <location>
        <position position="97"/>
    </location>
    <ligand>
        <name>Na(+)</name>
        <dbReference type="ChEBI" id="CHEBI:29101"/>
        <label>1</label>
    </ligand>
</feature>
<feature type="transmembrane region" description="Helical" evidence="11">
    <location>
        <begin position="586"/>
        <end position="608"/>
    </location>
</feature>
<accession>A0A835GA11</accession>
<dbReference type="GO" id="GO:0005283">
    <property type="term" value="F:amino acid:sodium symporter activity"/>
    <property type="evidence" value="ECO:0007669"/>
    <property type="project" value="TreeGrafter"/>
</dbReference>
<evidence type="ECO:0000256" key="5">
    <source>
        <dbReference type="ARBA" id="ARBA00022847"/>
    </source>
</evidence>
<feature type="binding site" evidence="8">
    <location>
        <position position="385"/>
    </location>
    <ligand>
        <name>Na(+)</name>
        <dbReference type="ChEBI" id="CHEBI:29101"/>
        <label>1</label>
    </ligand>
</feature>
<feature type="binding site" evidence="8">
    <location>
        <position position="417"/>
    </location>
    <ligand>
        <name>Na(+)</name>
        <dbReference type="ChEBI" id="CHEBI:29101"/>
        <label>1</label>
    </ligand>
</feature>
<keyword evidence="13" id="KW-1185">Reference proteome</keyword>
<evidence type="ECO:0000313" key="12">
    <source>
        <dbReference type="EMBL" id="KAF9409986.1"/>
    </source>
</evidence>
<gene>
    <name evidence="12" type="ORF">HW555_010805</name>
</gene>
<dbReference type="GO" id="GO:0015179">
    <property type="term" value="F:L-amino acid transmembrane transporter activity"/>
    <property type="evidence" value="ECO:0007669"/>
    <property type="project" value="TreeGrafter"/>
</dbReference>
<keyword evidence="7 11" id="KW-0472">Membrane</keyword>
<evidence type="ECO:0000256" key="2">
    <source>
        <dbReference type="ARBA" id="ARBA00006459"/>
    </source>
</evidence>
<dbReference type="GO" id="GO:0005886">
    <property type="term" value="C:plasma membrane"/>
    <property type="evidence" value="ECO:0007669"/>
    <property type="project" value="TreeGrafter"/>
</dbReference>
<feature type="transmembrane region" description="Helical" evidence="11">
    <location>
        <begin position="411"/>
        <end position="433"/>
    </location>
</feature>
<evidence type="ECO:0000256" key="3">
    <source>
        <dbReference type="ARBA" id="ARBA00022448"/>
    </source>
</evidence>
<feature type="disulfide bond" evidence="9">
    <location>
        <begin position="203"/>
        <end position="212"/>
    </location>
</feature>
<keyword evidence="3 10" id="KW-0813">Transport</keyword>
<feature type="binding site" evidence="8">
    <location>
        <position position="99"/>
    </location>
    <ligand>
        <name>Na(+)</name>
        <dbReference type="ChEBI" id="CHEBI:29101"/>
        <label>1</label>
    </ligand>
</feature>
<protein>
    <recommendedName>
        <fullName evidence="10">Transporter</fullName>
    </recommendedName>
</protein>
<dbReference type="PANTHER" id="PTHR11616">
    <property type="entry name" value="SODIUM/CHLORIDE DEPENDENT TRANSPORTER"/>
    <property type="match status" value="1"/>
</dbReference>
<dbReference type="PROSITE" id="PS50267">
    <property type="entry name" value="NA_NEUROTRAN_SYMP_3"/>
    <property type="match status" value="1"/>
</dbReference>
<keyword evidence="6 11" id="KW-1133">Transmembrane helix</keyword>
<dbReference type="PANTHER" id="PTHR11616:SF236">
    <property type="entry name" value="TRANSPORTER"/>
    <property type="match status" value="1"/>
</dbReference>
<comment type="similarity">
    <text evidence="2 10">Belongs to the sodium:neurotransmitter symporter (SNF) (TC 2.A.22) family.</text>
</comment>
<dbReference type="GO" id="GO:0089718">
    <property type="term" value="P:amino acid import across plasma membrane"/>
    <property type="evidence" value="ECO:0007669"/>
    <property type="project" value="TreeGrafter"/>
</dbReference>
<proteinExistence type="inferred from homology"/>
<comment type="subcellular location">
    <subcellularLocation>
        <location evidence="1">Membrane</location>
        <topology evidence="1">Multi-pass membrane protein</topology>
    </subcellularLocation>
</comment>
<evidence type="ECO:0000256" key="11">
    <source>
        <dbReference type="SAM" id="Phobius"/>
    </source>
</evidence>